<dbReference type="FunCoup" id="E2B986">
    <property type="interactions" value="63"/>
</dbReference>
<dbReference type="PANTHER" id="PTHR11610:SF150">
    <property type="entry name" value="FI01825P-RELATED"/>
    <property type="match status" value="1"/>
</dbReference>
<dbReference type="STRING" id="610380.E2B986"/>
<dbReference type="Gene3D" id="3.40.50.1820">
    <property type="entry name" value="alpha/beta hydrolase"/>
    <property type="match status" value="1"/>
</dbReference>
<gene>
    <name evidence="11" type="ORF">EAI_02662</name>
</gene>
<accession>E2B986</accession>
<dbReference type="PANTHER" id="PTHR11610">
    <property type="entry name" value="LIPASE"/>
    <property type="match status" value="1"/>
</dbReference>
<dbReference type="AlphaFoldDB" id="E2B986"/>
<protein>
    <recommendedName>
        <fullName evidence="4">phospholipase A1</fullName>
        <ecNumber evidence="4">3.1.1.32</ecNumber>
    </recommendedName>
</protein>
<dbReference type="PRINTS" id="PR00825">
    <property type="entry name" value="DOLALLERGEN"/>
</dbReference>
<dbReference type="SUPFAM" id="SSF53474">
    <property type="entry name" value="alpha/beta-Hydrolases"/>
    <property type="match status" value="1"/>
</dbReference>
<feature type="chain" id="PRO_5003157680" description="phospholipase A1" evidence="9">
    <location>
        <begin position="21"/>
        <end position="350"/>
    </location>
</feature>
<dbReference type="PRINTS" id="PR00821">
    <property type="entry name" value="TAGLIPASE"/>
</dbReference>
<dbReference type="GO" id="GO:0016042">
    <property type="term" value="P:lipid catabolic process"/>
    <property type="evidence" value="ECO:0007669"/>
    <property type="project" value="TreeGrafter"/>
</dbReference>
<name>E2B986_HARSA</name>
<keyword evidence="5" id="KW-0964">Secreted</keyword>
<evidence type="ECO:0000256" key="2">
    <source>
        <dbReference type="ARBA" id="ARBA00004613"/>
    </source>
</evidence>
<evidence type="ECO:0000256" key="1">
    <source>
        <dbReference type="ARBA" id="ARBA00000111"/>
    </source>
</evidence>
<evidence type="ECO:0000256" key="7">
    <source>
        <dbReference type="ARBA" id="ARBA00023157"/>
    </source>
</evidence>
<keyword evidence="12" id="KW-1185">Reference proteome</keyword>
<dbReference type="EMBL" id="GL446473">
    <property type="protein sequence ID" value="EFN87734.1"/>
    <property type="molecule type" value="Genomic_DNA"/>
</dbReference>
<dbReference type="Proteomes" id="UP000008237">
    <property type="component" value="Unassembled WGS sequence"/>
</dbReference>
<dbReference type="EC" id="3.1.1.32" evidence="4"/>
<evidence type="ECO:0000259" key="10">
    <source>
        <dbReference type="Pfam" id="PF00151"/>
    </source>
</evidence>
<comment type="similarity">
    <text evidence="3 8">Belongs to the AB hydrolase superfamily. Lipase family.</text>
</comment>
<dbReference type="InterPro" id="IPR002334">
    <property type="entry name" value="Allerg_PlipaseA1"/>
</dbReference>
<proteinExistence type="inferred from homology"/>
<comment type="subcellular location">
    <subcellularLocation>
        <location evidence="2">Secreted</location>
    </subcellularLocation>
</comment>
<dbReference type="InterPro" id="IPR000734">
    <property type="entry name" value="TAG_lipase"/>
</dbReference>
<evidence type="ECO:0000313" key="11">
    <source>
        <dbReference type="EMBL" id="EFN87734.1"/>
    </source>
</evidence>
<organism evidence="12">
    <name type="scientific">Harpegnathos saltator</name>
    <name type="common">Jerdon's jumping ant</name>
    <dbReference type="NCBI Taxonomy" id="610380"/>
    <lineage>
        <taxon>Eukaryota</taxon>
        <taxon>Metazoa</taxon>
        <taxon>Ecdysozoa</taxon>
        <taxon>Arthropoda</taxon>
        <taxon>Hexapoda</taxon>
        <taxon>Insecta</taxon>
        <taxon>Pterygota</taxon>
        <taxon>Neoptera</taxon>
        <taxon>Endopterygota</taxon>
        <taxon>Hymenoptera</taxon>
        <taxon>Apocrita</taxon>
        <taxon>Aculeata</taxon>
        <taxon>Formicoidea</taxon>
        <taxon>Formicidae</taxon>
        <taxon>Ponerinae</taxon>
        <taxon>Ponerini</taxon>
        <taxon>Harpegnathos</taxon>
    </lineage>
</organism>
<reference evidence="11 12" key="1">
    <citation type="journal article" date="2010" name="Science">
        <title>Genomic comparison of the ants Camponotus floridanus and Harpegnathos saltator.</title>
        <authorList>
            <person name="Bonasio R."/>
            <person name="Zhang G."/>
            <person name="Ye C."/>
            <person name="Mutti N.S."/>
            <person name="Fang X."/>
            <person name="Qin N."/>
            <person name="Donahue G."/>
            <person name="Yang P."/>
            <person name="Li Q."/>
            <person name="Li C."/>
            <person name="Zhang P."/>
            <person name="Huang Z."/>
            <person name="Berger S.L."/>
            <person name="Reinberg D."/>
            <person name="Wang J."/>
            <person name="Liebig J."/>
        </authorList>
    </citation>
    <scope>NUCLEOTIDE SEQUENCE [LARGE SCALE GENOMIC DNA]</scope>
    <source>
        <strain evidence="11 12">R22 G/1</strain>
    </source>
</reference>
<dbReference type="InterPro" id="IPR033906">
    <property type="entry name" value="Lipase_N"/>
</dbReference>
<evidence type="ECO:0000256" key="6">
    <source>
        <dbReference type="ARBA" id="ARBA00022801"/>
    </source>
</evidence>
<keyword evidence="9" id="KW-0732">Signal</keyword>
<dbReference type="OrthoDB" id="199913at2759"/>
<evidence type="ECO:0000256" key="5">
    <source>
        <dbReference type="ARBA" id="ARBA00022525"/>
    </source>
</evidence>
<comment type="catalytic activity">
    <reaction evidence="1">
        <text>a 1,2-diacyl-sn-glycero-3-phosphocholine + H2O = a 2-acyl-sn-glycero-3-phosphocholine + a fatty acid + H(+)</text>
        <dbReference type="Rhea" id="RHEA:18689"/>
        <dbReference type="ChEBI" id="CHEBI:15377"/>
        <dbReference type="ChEBI" id="CHEBI:15378"/>
        <dbReference type="ChEBI" id="CHEBI:28868"/>
        <dbReference type="ChEBI" id="CHEBI:57643"/>
        <dbReference type="ChEBI" id="CHEBI:57875"/>
        <dbReference type="EC" id="3.1.1.32"/>
    </reaction>
</comment>
<evidence type="ECO:0000256" key="4">
    <source>
        <dbReference type="ARBA" id="ARBA00013179"/>
    </source>
</evidence>
<dbReference type="InParanoid" id="E2B986"/>
<dbReference type="CDD" id="cd00707">
    <property type="entry name" value="Pancreat_lipase_like"/>
    <property type="match status" value="1"/>
</dbReference>
<keyword evidence="6" id="KW-0378">Hydrolase</keyword>
<evidence type="ECO:0000256" key="9">
    <source>
        <dbReference type="SAM" id="SignalP"/>
    </source>
</evidence>
<dbReference type="GO" id="GO:0008970">
    <property type="term" value="F:phospholipase A1 activity"/>
    <property type="evidence" value="ECO:0007669"/>
    <property type="project" value="UniProtKB-EC"/>
</dbReference>
<dbReference type="FunFam" id="3.40.50.1820:FF:000076">
    <property type="entry name" value="phospholipase A1"/>
    <property type="match status" value="1"/>
</dbReference>
<dbReference type="GO" id="GO:0017171">
    <property type="term" value="F:serine hydrolase activity"/>
    <property type="evidence" value="ECO:0007669"/>
    <property type="project" value="TreeGrafter"/>
</dbReference>
<evidence type="ECO:0000256" key="8">
    <source>
        <dbReference type="RuleBase" id="RU004262"/>
    </source>
</evidence>
<dbReference type="GO" id="GO:0005615">
    <property type="term" value="C:extracellular space"/>
    <property type="evidence" value="ECO:0007669"/>
    <property type="project" value="TreeGrafter"/>
</dbReference>
<feature type="signal peptide" evidence="9">
    <location>
        <begin position="1"/>
        <end position="20"/>
    </location>
</feature>
<keyword evidence="7" id="KW-1015">Disulfide bond</keyword>
<dbReference type="OMA" id="MDVTGAC"/>
<dbReference type="InterPro" id="IPR013818">
    <property type="entry name" value="Lipase"/>
</dbReference>
<dbReference type="InterPro" id="IPR029058">
    <property type="entry name" value="AB_hydrolase_fold"/>
</dbReference>
<feature type="domain" description="Lipase" evidence="10">
    <location>
        <begin position="70"/>
        <end position="346"/>
    </location>
</feature>
<sequence>MEARVLISFLLCFSICCVAGRPAKKNTLANALFSAFDYDLIEKLQPHVYDNDNNLVKLTLEDHGEIEGLTDDDMDKNVFFYLYTWKNPTHPQMLYVNDEEILKNSFFDPKKPTRFVTHGWMNSYESDACTLVRDAYLKHDDYNVIVIDWSNISMKLYIWASSHVEAVGKFVASMIRFLEKHGMDTSQATMVGHSLGAHVVGIAAHNSNGRVNYVVGLDPALPGFLLAGPGSRISKNDASHVEIIHTNGGLLGFMSDIGHSDFYPNGGSSQKGCGLDVGGACSHSRSYMFFAESVNSPVGFVGTQCDSFLSYMLGWCDKQPKSIMGGPKTAFNDGIYYLMTKSSSPFAKGK</sequence>
<evidence type="ECO:0000313" key="12">
    <source>
        <dbReference type="Proteomes" id="UP000008237"/>
    </source>
</evidence>
<dbReference type="Pfam" id="PF00151">
    <property type="entry name" value="Lipase"/>
    <property type="match status" value="1"/>
</dbReference>
<evidence type="ECO:0000256" key="3">
    <source>
        <dbReference type="ARBA" id="ARBA00010701"/>
    </source>
</evidence>